<name>A0A4Y2VC10_ARAVE</name>
<reference evidence="1 2" key="1">
    <citation type="journal article" date="2019" name="Sci. Rep.">
        <title>Orb-weaving spider Araneus ventricosus genome elucidates the spidroin gene catalogue.</title>
        <authorList>
            <person name="Kono N."/>
            <person name="Nakamura H."/>
            <person name="Ohtoshi R."/>
            <person name="Moran D.A.P."/>
            <person name="Shinohara A."/>
            <person name="Yoshida Y."/>
            <person name="Fujiwara M."/>
            <person name="Mori M."/>
            <person name="Tomita M."/>
            <person name="Arakawa K."/>
        </authorList>
    </citation>
    <scope>NUCLEOTIDE SEQUENCE [LARGE SCALE GENOMIC DNA]</scope>
</reference>
<sequence length="160" mass="18062">MIPPQGAHGKARDASPYHDISTPMLYCWNLVLGVETSALGTTNPLYPIRNKQHAFSFITPKDIFLLILGPVFVRLRTFHTCFEILHRDHRFLDGASSIQSSCLKPTPESTNRGFWGSQSSRAMSTAVRRGLTRERRKTFLSKRRDVERGRPDVGTFGTPC</sequence>
<organism evidence="1 2">
    <name type="scientific">Araneus ventricosus</name>
    <name type="common">Orbweaver spider</name>
    <name type="synonym">Epeira ventricosa</name>
    <dbReference type="NCBI Taxonomy" id="182803"/>
    <lineage>
        <taxon>Eukaryota</taxon>
        <taxon>Metazoa</taxon>
        <taxon>Ecdysozoa</taxon>
        <taxon>Arthropoda</taxon>
        <taxon>Chelicerata</taxon>
        <taxon>Arachnida</taxon>
        <taxon>Araneae</taxon>
        <taxon>Araneomorphae</taxon>
        <taxon>Entelegynae</taxon>
        <taxon>Araneoidea</taxon>
        <taxon>Araneidae</taxon>
        <taxon>Araneus</taxon>
    </lineage>
</organism>
<protein>
    <submittedName>
        <fullName evidence="1">Uncharacterized protein</fullName>
    </submittedName>
</protein>
<dbReference type="Proteomes" id="UP000499080">
    <property type="component" value="Unassembled WGS sequence"/>
</dbReference>
<gene>
    <name evidence="1" type="ORF">AVEN_12393_1</name>
</gene>
<keyword evidence="2" id="KW-1185">Reference proteome</keyword>
<proteinExistence type="predicted"/>
<dbReference type="AlphaFoldDB" id="A0A4Y2VC10"/>
<accession>A0A4Y2VC10</accession>
<evidence type="ECO:0000313" key="1">
    <source>
        <dbReference type="EMBL" id="GBO22062.1"/>
    </source>
</evidence>
<evidence type="ECO:0000313" key="2">
    <source>
        <dbReference type="Proteomes" id="UP000499080"/>
    </source>
</evidence>
<comment type="caution">
    <text evidence="1">The sequence shown here is derived from an EMBL/GenBank/DDBJ whole genome shotgun (WGS) entry which is preliminary data.</text>
</comment>
<dbReference type="EMBL" id="BGPR01045199">
    <property type="protein sequence ID" value="GBO22062.1"/>
    <property type="molecule type" value="Genomic_DNA"/>
</dbReference>